<feature type="signal peptide" evidence="2">
    <location>
        <begin position="1"/>
        <end position="18"/>
    </location>
</feature>
<feature type="chain" id="PRO_5025384864" evidence="2">
    <location>
        <begin position="19"/>
        <end position="130"/>
    </location>
</feature>
<accession>A0A6A5VSQ2</accession>
<reference evidence="3" key="1">
    <citation type="journal article" date="2020" name="Stud. Mycol.">
        <title>101 Dothideomycetes genomes: a test case for predicting lifestyles and emergence of pathogens.</title>
        <authorList>
            <person name="Haridas S."/>
            <person name="Albert R."/>
            <person name="Binder M."/>
            <person name="Bloem J."/>
            <person name="Labutti K."/>
            <person name="Salamov A."/>
            <person name="Andreopoulos B."/>
            <person name="Baker S."/>
            <person name="Barry K."/>
            <person name="Bills G."/>
            <person name="Bluhm B."/>
            <person name="Cannon C."/>
            <person name="Castanera R."/>
            <person name="Culley D."/>
            <person name="Daum C."/>
            <person name="Ezra D."/>
            <person name="Gonzalez J."/>
            <person name="Henrissat B."/>
            <person name="Kuo A."/>
            <person name="Liang C."/>
            <person name="Lipzen A."/>
            <person name="Lutzoni F."/>
            <person name="Magnuson J."/>
            <person name="Mondo S."/>
            <person name="Nolan M."/>
            <person name="Ohm R."/>
            <person name="Pangilinan J."/>
            <person name="Park H.-J."/>
            <person name="Ramirez L."/>
            <person name="Alfaro M."/>
            <person name="Sun H."/>
            <person name="Tritt A."/>
            <person name="Yoshinaga Y."/>
            <person name="Zwiers L.-H."/>
            <person name="Turgeon B."/>
            <person name="Goodwin S."/>
            <person name="Spatafora J."/>
            <person name="Crous P."/>
            <person name="Grigoriev I."/>
        </authorList>
    </citation>
    <scope>NUCLEOTIDE SEQUENCE</scope>
    <source>
        <strain evidence="3">CBS 107.79</strain>
    </source>
</reference>
<organism evidence="3 4">
    <name type="scientific">Bimuria novae-zelandiae CBS 107.79</name>
    <dbReference type="NCBI Taxonomy" id="1447943"/>
    <lineage>
        <taxon>Eukaryota</taxon>
        <taxon>Fungi</taxon>
        <taxon>Dikarya</taxon>
        <taxon>Ascomycota</taxon>
        <taxon>Pezizomycotina</taxon>
        <taxon>Dothideomycetes</taxon>
        <taxon>Pleosporomycetidae</taxon>
        <taxon>Pleosporales</taxon>
        <taxon>Massarineae</taxon>
        <taxon>Didymosphaeriaceae</taxon>
        <taxon>Bimuria</taxon>
    </lineage>
</organism>
<proteinExistence type="predicted"/>
<keyword evidence="2" id="KW-0732">Signal</keyword>
<keyword evidence="4" id="KW-1185">Reference proteome</keyword>
<evidence type="ECO:0000313" key="3">
    <source>
        <dbReference type="EMBL" id="KAF1979620.1"/>
    </source>
</evidence>
<gene>
    <name evidence="3" type="ORF">BU23DRAFT_563026</name>
</gene>
<sequence length="130" mass="13772">MFFIQLLTLLFLAISTLAAPTPTASFDGVAPQPASRAPQTPGKVTLNSGTNFGGAETTVNAMDACVFVGGLIKSLKQQSGAVCRYYHVSDCTTSNHVPVLRLDSTREDVEVPDLGAWAEAIRSLKCWGSP</sequence>
<name>A0A6A5VSQ2_9PLEO</name>
<dbReference type="AlphaFoldDB" id="A0A6A5VSQ2"/>
<evidence type="ECO:0000313" key="4">
    <source>
        <dbReference type="Proteomes" id="UP000800036"/>
    </source>
</evidence>
<dbReference type="EMBL" id="ML976657">
    <property type="protein sequence ID" value="KAF1979620.1"/>
    <property type="molecule type" value="Genomic_DNA"/>
</dbReference>
<evidence type="ECO:0000256" key="1">
    <source>
        <dbReference type="SAM" id="MobiDB-lite"/>
    </source>
</evidence>
<dbReference type="OrthoDB" id="3799447at2759"/>
<protein>
    <submittedName>
        <fullName evidence="3">Uncharacterized protein</fullName>
    </submittedName>
</protein>
<evidence type="ECO:0000256" key="2">
    <source>
        <dbReference type="SAM" id="SignalP"/>
    </source>
</evidence>
<dbReference type="Proteomes" id="UP000800036">
    <property type="component" value="Unassembled WGS sequence"/>
</dbReference>
<feature type="region of interest" description="Disordered" evidence="1">
    <location>
        <begin position="25"/>
        <end position="49"/>
    </location>
</feature>